<keyword evidence="3 7" id="KW-0540">Nuclease</keyword>
<evidence type="ECO:0000256" key="8">
    <source>
        <dbReference type="SAM" id="MobiDB-lite"/>
    </source>
</evidence>
<feature type="region of interest" description="Disordered" evidence="8">
    <location>
        <begin position="723"/>
        <end position="814"/>
    </location>
</feature>
<dbReference type="GO" id="GO:0003723">
    <property type="term" value="F:RNA binding"/>
    <property type="evidence" value="ECO:0007669"/>
    <property type="project" value="UniProtKB-UniRule"/>
</dbReference>
<proteinExistence type="inferred from homology"/>
<keyword evidence="2 7" id="KW-0963">Cytoplasm</keyword>
<dbReference type="SMART" id="SM00955">
    <property type="entry name" value="RNB"/>
    <property type="match status" value="1"/>
</dbReference>
<dbReference type="Pfam" id="PF17876">
    <property type="entry name" value="CSD2"/>
    <property type="match status" value="1"/>
</dbReference>
<dbReference type="RefSeq" id="WP_101300230.1">
    <property type="nucleotide sequence ID" value="NZ_NXGX01000002.1"/>
</dbReference>
<comment type="subcellular location">
    <subcellularLocation>
        <location evidence="7">Cytoplasm</location>
    </subcellularLocation>
</comment>
<dbReference type="PANTHER" id="PTHR23355">
    <property type="entry name" value="RIBONUCLEASE"/>
    <property type="match status" value="1"/>
</dbReference>
<evidence type="ECO:0000259" key="9">
    <source>
        <dbReference type="PROSITE" id="PS50126"/>
    </source>
</evidence>
<keyword evidence="11" id="KW-1185">Reference proteome</keyword>
<dbReference type="InterPro" id="IPR001900">
    <property type="entry name" value="RNase_II/R"/>
</dbReference>
<dbReference type="InterPro" id="IPR011805">
    <property type="entry name" value="RNase_R"/>
</dbReference>
<dbReference type="GO" id="GO:0008859">
    <property type="term" value="F:exoribonuclease II activity"/>
    <property type="evidence" value="ECO:0007669"/>
    <property type="project" value="UniProtKB-UniRule"/>
</dbReference>
<evidence type="ECO:0000256" key="4">
    <source>
        <dbReference type="ARBA" id="ARBA00022801"/>
    </source>
</evidence>
<evidence type="ECO:0000256" key="5">
    <source>
        <dbReference type="ARBA" id="ARBA00022839"/>
    </source>
</evidence>
<feature type="compositionally biased region" description="Basic residues" evidence="8">
    <location>
        <begin position="774"/>
        <end position="795"/>
    </location>
</feature>
<feature type="domain" description="S1 motif" evidence="9">
    <location>
        <begin position="634"/>
        <end position="715"/>
    </location>
</feature>
<dbReference type="InterPro" id="IPR050180">
    <property type="entry name" value="RNR_Ribonuclease"/>
</dbReference>
<dbReference type="HAMAP" id="MF_01895">
    <property type="entry name" value="RNase_R"/>
    <property type="match status" value="1"/>
</dbReference>
<feature type="compositionally biased region" description="Basic and acidic residues" evidence="8">
    <location>
        <begin position="797"/>
        <end position="814"/>
    </location>
</feature>
<dbReference type="InterPro" id="IPR003029">
    <property type="entry name" value="S1_domain"/>
</dbReference>
<evidence type="ECO:0000256" key="6">
    <source>
        <dbReference type="ARBA" id="ARBA00022884"/>
    </source>
</evidence>
<evidence type="ECO:0000256" key="7">
    <source>
        <dbReference type="HAMAP-Rule" id="MF_01895"/>
    </source>
</evidence>
<gene>
    <name evidence="7 10" type="primary">rnr</name>
    <name evidence="10" type="ORF">COO92_04335</name>
</gene>
<dbReference type="PANTHER" id="PTHR23355:SF9">
    <property type="entry name" value="DIS3-LIKE EXONUCLEASE 2"/>
    <property type="match status" value="1"/>
</dbReference>
<dbReference type="AlphaFoldDB" id="A0A2N3L915"/>
<sequence>MANDRDDKKHFPTREEIIEFIGMSPTPVGKREIARAFNIKGAAKIELKKVLKDLNIGGDVVKGRRRFDKPDRLPPVDVLEITGIDDDGEVLAKPNVWKHDYEPPQITVKSIRRGGPSAPGVGDKILAKLRYTGKQTYEASIMKVLGSGPQRVLGLYRPNEREGRVVPTDRKDSGEIAVPLDDHPDLEAGALVLTEILPGKHFGLRKGRITEVLGNINEPKSISLVSIHARGIPFEFPPEVELQARESKATPMDKRTDLRDIALVTIDGADARDFDDAVWAEADTDPENEGGWHLMVAIADVSWYVRPGDALDREAVKRGNSCYFPDRVVPMLPFELSNGWCSLVPHEDRGCMAVEMWLDKNGHKLRHKFCRGMMRSAARLTYDQVQRAVDGQPDETTGPLVDTVIKPLYGAFDAFLQARKRRGVLELDVPERKIELNDQGQIVAIAPRARFDSHKLIEEFMIAANVCAAEELERIKQPCMYRIHDAPSEEKLEALREFLEGAGYTLNKAAVLRPRDFNQILEKAKDTPEAELINTVVLRSQSQAMYSPDNIGHFGLALNKYGHFTSPIRRYADLLVHRALIAGLKLGEGALPPEEGERFEQIGADISGTERRAAMAERDAVDRYVAAYMSDKVGAEFPGKISSVTHFGLFISLQETGADGLVPISTLPDDYYVHDPANHALVGQNRGKTFRLGDQVVVRIADADAATGSLALRLAEHADITARDLEERPRSGRRGPQNRRGSPGDRSHRHGSKPGFRSGPRDAAGPGGTSATKSKGKGAAKPGGKKKTTPKKQRKMVASDRVARSNAKRGDKPQ</sequence>
<dbReference type="SUPFAM" id="SSF50249">
    <property type="entry name" value="Nucleic acid-binding proteins"/>
    <property type="match status" value="2"/>
</dbReference>
<keyword evidence="4 7" id="KW-0378">Hydrolase</keyword>
<dbReference type="EMBL" id="NXGX01000002">
    <property type="protein sequence ID" value="PKR59284.1"/>
    <property type="molecule type" value="Genomic_DNA"/>
</dbReference>
<keyword evidence="5 7" id="KW-0269">Exonuclease</keyword>
<reference evidence="10 11" key="1">
    <citation type="submission" date="2017-09" db="EMBL/GenBank/DDBJ databases">
        <title>Biodiversity and function of Thalassospira species in the particle-attached aromatic-hydrocarbon-degrading consortia from the surface seawater of the China South Sea.</title>
        <authorList>
            <person name="Dong C."/>
            <person name="Lai Q."/>
            <person name="Shao Z."/>
        </authorList>
    </citation>
    <scope>NUCLEOTIDE SEQUENCE [LARGE SCALE GENOMIC DNA]</scope>
    <source>
        <strain evidence="10 11">139Z-12</strain>
    </source>
</reference>
<dbReference type="InterPro" id="IPR004476">
    <property type="entry name" value="RNase_II/RNase_R"/>
</dbReference>
<dbReference type="EC" id="3.1.13.1" evidence="7"/>
<comment type="caution">
    <text evidence="10">The sequence shown here is derived from an EMBL/GenBank/DDBJ whole genome shotgun (WGS) entry which is preliminary data.</text>
</comment>
<organism evidence="10 11">
    <name type="scientific">Thalassospira lohafexi</name>
    <dbReference type="NCBI Taxonomy" id="744227"/>
    <lineage>
        <taxon>Bacteria</taxon>
        <taxon>Pseudomonadati</taxon>
        <taxon>Pseudomonadota</taxon>
        <taxon>Alphaproteobacteria</taxon>
        <taxon>Rhodospirillales</taxon>
        <taxon>Thalassospiraceae</taxon>
        <taxon>Thalassospira</taxon>
    </lineage>
</organism>
<dbReference type="SMART" id="SM00316">
    <property type="entry name" value="S1"/>
    <property type="match status" value="1"/>
</dbReference>
<evidence type="ECO:0000256" key="2">
    <source>
        <dbReference type="ARBA" id="ARBA00022490"/>
    </source>
</evidence>
<accession>A0A2N3L915</accession>
<evidence type="ECO:0000256" key="1">
    <source>
        <dbReference type="ARBA" id="ARBA00001849"/>
    </source>
</evidence>
<dbReference type="PROSITE" id="PS50126">
    <property type="entry name" value="S1"/>
    <property type="match status" value="1"/>
</dbReference>
<dbReference type="NCBIfam" id="TIGR00358">
    <property type="entry name" value="3_prime_RNase"/>
    <property type="match status" value="1"/>
</dbReference>
<protein>
    <recommendedName>
        <fullName evidence="7">Ribonuclease R</fullName>
        <shortName evidence="7">RNase R</shortName>
        <ecNumber evidence="7">3.1.13.1</ecNumber>
    </recommendedName>
</protein>
<name>A0A2N3L915_9PROT</name>
<evidence type="ECO:0000313" key="11">
    <source>
        <dbReference type="Proteomes" id="UP000233332"/>
    </source>
</evidence>
<dbReference type="InterPro" id="IPR012340">
    <property type="entry name" value="NA-bd_OB-fold"/>
</dbReference>
<dbReference type="Gene3D" id="2.40.50.140">
    <property type="entry name" value="Nucleic acid-binding proteins"/>
    <property type="match status" value="1"/>
</dbReference>
<dbReference type="GO" id="GO:0006402">
    <property type="term" value="P:mRNA catabolic process"/>
    <property type="evidence" value="ECO:0007669"/>
    <property type="project" value="TreeGrafter"/>
</dbReference>
<evidence type="ECO:0000256" key="3">
    <source>
        <dbReference type="ARBA" id="ARBA00022722"/>
    </source>
</evidence>
<evidence type="ECO:0000313" key="10">
    <source>
        <dbReference type="EMBL" id="PKR59284.1"/>
    </source>
</evidence>
<dbReference type="InterPro" id="IPR040476">
    <property type="entry name" value="CSD2"/>
</dbReference>
<comment type="catalytic activity">
    <reaction evidence="1 7">
        <text>Exonucleolytic cleavage in the 3'- to 5'-direction to yield nucleoside 5'-phosphates.</text>
        <dbReference type="EC" id="3.1.13.1"/>
    </reaction>
</comment>
<dbReference type="Proteomes" id="UP000233332">
    <property type="component" value="Unassembled WGS sequence"/>
</dbReference>
<comment type="function">
    <text evidence="7">3'-5' exoribonuclease that releases 5'-nucleoside monophosphates and is involved in maturation of structured RNAs.</text>
</comment>
<dbReference type="CDD" id="cd04471">
    <property type="entry name" value="S1_RNase_R"/>
    <property type="match status" value="1"/>
</dbReference>
<dbReference type="Pfam" id="PF00575">
    <property type="entry name" value="S1"/>
    <property type="match status" value="1"/>
</dbReference>
<keyword evidence="6 7" id="KW-0694">RNA-binding</keyword>
<dbReference type="NCBIfam" id="TIGR02063">
    <property type="entry name" value="RNase_R"/>
    <property type="match status" value="1"/>
</dbReference>
<dbReference type="Pfam" id="PF00773">
    <property type="entry name" value="RNB"/>
    <property type="match status" value="1"/>
</dbReference>
<comment type="similarity">
    <text evidence="7">Belongs to the RNR ribonuclease family. RNase R subfamily.</text>
</comment>
<dbReference type="GO" id="GO:0005829">
    <property type="term" value="C:cytosol"/>
    <property type="evidence" value="ECO:0007669"/>
    <property type="project" value="TreeGrafter"/>
</dbReference>